<dbReference type="PANTHER" id="PTHR46084:SF41">
    <property type="entry name" value="LRR RECEPTOR-LIKE SERINE_THREONINE-PROTEIN KINASE-RELATED"/>
    <property type="match status" value="1"/>
</dbReference>
<sequence length="109" mass="12636">MKDGPEVIDMARLNHENIAKFLDYCRESDLFSRILVFEYASNGTLYEHLHYGEAAQFSWLRRMKIAIGIAKSLRYLHTESRPPFAISELKANSVYVTEDFTPKADDVVY</sequence>
<dbReference type="PROSITE" id="PS50011">
    <property type="entry name" value="PROTEIN_KINASE_DOM"/>
    <property type="match status" value="1"/>
</dbReference>
<dbReference type="Gramene" id="TraesCS4B02G126100.1">
    <property type="protein sequence ID" value="TraesCS4B02G126100.1"/>
    <property type="gene ID" value="TraesCS4B02G126100"/>
</dbReference>
<evidence type="ECO:0000256" key="4">
    <source>
        <dbReference type="ARBA" id="ARBA00022989"/>
    </source>
</evidence>
<dbReference type="InterPro" id="IPR001245">
    <property type="entry name" value="Ser-Thr/Tyr_kinase_cat_dom"/>
</dbReference>
<dbReference type="GO" id="GO:0005524">
    <property type="term" value="F:ATP binding"/>
    <property type="evidence" value="ECO:0007669"/>
    <property type="project" value="InterPro"/>
</dbReference>
<dbReference type="SMR" id="A0A3B6IMM3"/>
<dbReference type="PANTHER" id="PTHR46084">
    <property type="entry name" value="PROTEIN MALE DISCOVERER 2"/>
    <property type="match status" value="1"/>
</dbReference>
<dbReference type="PaxDb" id="4565-Traes_4BS_17B59D7B7.1"/>
<name>A0A3B6IMM3_WHEAT</name>
<dbReference type="SUPFAM" id="SSF56112">
    <property type="entry name" value="Protein kinase-like (PK-like)"/>
    <property type="match status" value="1"/>
</dbReference>
<dbReference type="AlphaFoldDB" id="A0A3B6IMM3"/>
<accession>A0A3B6IMM3</accession>
<proteinExistence type="predicted"/>
<dbReference type="Gramene" id="TraesKAR4B01G0104240.1">
    <property type="protein sequence ID" value="cds.TraesKAR4B01G0104240.1"/>
    <property type="gene ID" value="TraesKAR4B01G0104240"/>
</dbReference>
<keyword evidence="5" id="KW-0472">Membrane</keyword>
<evidence type="ECO:0000256" key="1">
    <source>
        <dbReference type="ARBA" id="ARBA00004479"/>
    </source>
</evidence>
<dbReference type="Gramene" id="TraesCS4B03G0294200.1">
    <property type="protein sequence ID" value="TraesCS4B03G0294200.1.CDS"/>
    <property type="gene ID" value="TraesCS4B03G0294200"/>
</dbReference>
<keyword evidence="3" id="KW-0732">Signal</keyword>
<evidence type="ECO:0000256" key="2">
    <source>
        <dbReference type="ARBA" id="ARBA00022692"/>
    </source>
</evidence>
<evidence type="ECO:0000256" key="6">
    <source>
        <dbReference type="ARBA" id="ARBA00037847"/>
    </source>
</evidence>
<dbReference type="InterPro" id="IPR011009">
    <property type="entry name" value="Kinase-like_dom_sf"/>
</dbReference>
<evidence type="ECO:0000259" key="7">
    <source>
        <dbReference type="PROSITE" id="PS50011"/>
    </source>
</evidence>
<keyword evidence="4" id="KW-1133">Transmembrane helix</keyword>
<reference evidence="8" key="1">
    <citation type="submission" date="2018-08" db="EMBL/GenBank/DDBJ databases">
        <authorList>
            <person name="Rossello M."/>
        </authorList>
    </citation>
    <scope>NUCLEOTIDE SEQUENCE [LARGE SCALE GENOMIC DNA]</scope>
    <source>
        <strain evidence="8">cv. Chinese Spring</strain>
    </source>
</reference>
<dbReference type="Gramene" id="TraesCAD_scaffold_046880_01G000100.1">
    <property type="protein sequence ID" value="TraesCAD_scaffold_046880_01G000100.1"/>
    <property type="gene ID" value="TraesCAD_scaffold_046880_01G000100"/>
</dbReference>
<keyword evidence="2" id="KW-0812">Transmembrane</keyword>
<protein>
    <recommendedName>
        <fullName evidence="7">Protein kinase domain-containing protein</fullName>
    </recommendedName>
</protein>
<dbReference type="Gramene" id="TraesCLE_scaffold_036320_01G000100.1">
    <property type="protein sequence ID" value="TraesCLE_scaffold_036320_01G000100.1"/>
    <property type="gene ID" value="TraesCLE_scaffold_036320_01G000100"/>
</dbReference>
<evidence type="ECO:0000313" key="8">
    <source>
        <dbReference type="EnsemblPlants" id="TraesCS4B02G126100.1"/>
    </source>
</evidence>
<keyword evidence="9" id="KW-1185">Reference proteome</keyword>
<dbReference type="Gramene" id="TraesKAR4B01G0104240.2">
    <property type="protein sequence ID" value="cds.TraesKAR4B01G0104240.2"/>
    <property type="gene ID" value="TraesKAR4B01G0104240"/>
</dbReference>
<evidence type="ECO:0000313" key="9">
    <source>
        <dbReference type="Proteomes" id="UP000019116"/>
    </source>
</evidence>
<dbReference type="OrthoDB" id="676979at2759"/>
<dbReference type="InterPro" id="IPR000719">
    <property type="entry name" value="Prot_kinase_dom"/>
</dbReference>
<evidence type="ECO:0000256" key="3">
    <source>
        <dbReference type="ARBA" id="ARBA00022729"/>
    </source>
</evidence>
<comment type="subcellular location">
    <subcellularLocation>
        <location evidence="6">Endomembrane system</location>
        <topology evidence="6">Single-pass membrane protein</topology>
    </subcellularLocation>
    <subcellularLocation>
        <location evidence="1">Membrane</location>
        <topology evidence="1">Single-pass type I membrane protein</topology>
    </subcellularLocation>
</comment>
<dbReference type="Pfam" id="PF07714">
    <property type="entry name" value="PK_Tyr_Ser-Thr"/>
    <property type="match status" value="1"/>
</dbReference>
<dbReference type="GO" id="GO:0004672">
    <property type="term" value="F:protein kinase activity"/>
    <property type="evidence" value="ECO:0007669"/>
    <property type="project" value="InterPro"/>
</dbReference>
<reference evidence="8" key="2">
    <citation type="submission" date="2018-10" db="UniProtKB">
        <authorList>
            <consortium name="EnsemblPlants"/>
        </authorList>
    </citation>
    <scope>IDENTIFICATION</scope>
</reference>
<dbReference type="EnsemblPlants" id="TraesCS4B02G126100.1">
    <property type="protein sequence ID" value="TraesCS4B02G126100.1"/>
    <property type="gene ID" value="TraesCS4B02G126100"/>
</dbReference>
<evidence type="ECO:0000256" key="5">
    <source>
        <dbReference type="ARBA" id="ARBA00023136"/>
    </source>
</evidence>
<dbReference type="Gene3D" id="1.10.510.10">
    <property type="entry name" value="Transferase(Phosphotransferase) domain 1"/>
    <property type="match status" value="1"/>
</dbReference>
<dbReference type="Proteomes" id="UP000019116">
    <property type="component" value="Chromosome 4B"/>
</dbReference>
<organism evidence="8">
    <name type="scientific">Triticum aestivum</name>
    <name type="common">Wheat</name>
    <dbReference type="NCBI Taxonomy" id="4565"/>
    <lineage>
        <taxon>Eukaryota</taxon>
        <taxon>Viridiplantae</taxon>
        <taxon>Streptophyta</taxon>
        <taxon>Embryophyta</taxon>
        <taxon>Tracheophyta</taxon>
        <taxon>Spermatophyta</taxon>
        <taxon>Magnoliopsida</taxon>
        <taxon>Liliopsida</taxon>
        <taxon>Poales</taxon>
        <taxon>Poaceae</taxon>
        <taxon>BOP clade</taxon>
        <taxon>Pooideae</taxon>
        <taxon>Triticodae</taxon>
        <taxon>Triticeae</taxon>
        <taxon>Triticinae</taxon>
        <taxon>Triticum</taxon>
    </lineage>
</organism>
<feature type="domain" description="Protein kinase" evidence="7">
    <location>
        <begin position="1"/>
        <end position="109"/>
    </location>
</feature>
<dbReference type="GO" id="GO:0016020">
    <property type="term" value="C:membrane"/>
    <property type="evidence" value="ECO:0007669"/>
    <property type="project" value="UniProtKB-SubCell"/>
</dbReference>
<dbReference type="GO" id="GO:0012505">
    <property type="term" value="C:endomembrane system"/>
    <property type="evidence" value="ECO:0007669"/>
    <property type="project" value="UniProtKB-SubCell"/>
</dbReference>
<dbReference type="Gramene" id="TraesWEE_scaffold_044001_01G000100.1">
    <property type="protein sequence ID" value="TraesWEE_scaffold_044001_01G000100.1"/>
    <property type="gene ID" value="TraesWEE_scaffold_044001_01G000100"/>
</dbReference>